<evidence type="ECO:0000259" key="4">
    <source>
        <dbReference type="PROSITE" id="PS50110"/>
    </source>
</evidence>
<dbReference type="InterPro" id="IPR001789">
    <property type="entry name" value="Sig_transdc_resp-reg_receiver"/>
</dbReference>
<feature type="compositionally biased region" description="Basic and acidic residues" evidence="3">
    <location>
        <begin position="424"/>
        <end position="433"/>
    </location>
</feature>
<dbReference type="PANTHER" id="PTHR43156">
    <property type="entry name" value="STAGE II SPORULATION PROTEIN E-RELATED"/>
    <property type="match status" value="1"/>
</dbReference>
<evidence type="ECO:0000313" key="5">
    <source>
        <dbReference type="EMBL" id="MFD1235364.1"/>
    </source>
</evidence>
<keyword evidence="1" id="KW-0378">Hydrolase</keyword>
<dbReference type="InterPro" id="IPR011006">
    <property type="entry name" value="CheY-like_superfamily"/>
</dbReference>
<comment type="caution">
    <text evidence="5">The sequence shown here is derived from an EMBL/GenBank/DDBJ whole genome shotgun (WGS) entry which is preliminary data.</text>
</comment>
<dbReference type="CDD" id="cd16936">
    <property type="entry name" value="HATPase_RsbW-like"/>
    <property type="match status" value="1"/>
</dbReference>
<dbReference type="InterPro" id="IPR036890">
    <property type="entry name" value="HATPase_C_sf"/>
</dbReference>
<reference evidence="6" key="1">
    <citation type="journal article" date="2019" name="Int. J. Syst. Evol. Microbiol.">
        <title>The Global Catalogue of Microorganisms (GCM) 10K type strain sequencing project: providing services to taxonomists for standard genome sequencing and annotation.</title>
        <authorList>
            <consortium name="The Broad Institute Genomics Platform"/>
            <consortium name="The Broad Institute Genome Sequencing Center for Infectious Disease"/>
            <person name="Wu L."/>
            <person name="Ma J."/>
        </authorList>
    </citation>
    <scope>NUCLEOTIDE SEQUENCE [LARGE SCALE GENOMIC DNA]</scope>
    <source>
        <strain evidence="6">CCUG 49018</strain>
    </source>
</reference>
<feature type="region of interest" description="Disordered" evidence="3">
    <location>
        <begin position="403"/>
        <end position="436"/>
    </location>
</feature>
<evidence type="ECO:0000256" key="3">
    <source>
        <dbReference type="SAM" id="MobiDB-lite"/>
    </source>
</evidence>
<dbReference type="PROSITE" id="PS50110">
    <property type="entry name" value="RESPONSE_REGULATORY"/>
    <property type="match status" value="1"/>
</dbReference>
<feature type="modified residue" description="4-aspartylphosphate" evidence="2">
    <location>
        <position position="68"/>
    </location>
</feature>
<dbReference type="Pfam" id="PF00072">
    <property type="entry name" value="Response_reg"/>
    <property type="match status" value="1"/>
</dbReference>
<dbReference type="InterPro" id="IPR003594">
    <property type="entry name" value="HATPase_dom"/>
</dbReference>
<gene>
    <name evidence="5" type="ORF">ACFQ34_18920</name>
</gene>
<accession>A0ABW3VM70</accession>
<evidence type="ECO:0000256" key="1">
    <source>
        <dbReference type="ARBA" id="ARBA00022801"/>
    </source>
</evidence>
<evidence type="ECO:0000256" key="2">
    <source>
        <dbReference type="PROSITE-ProRule" id="PRU00169"/>
    </source>
</evidence>
<dbReference type="InterPro" id="IPR052016">
    <property type="entry name" value="Bact_Sigma-Reg"/>
</dbReference>
<keyword evidence="6" id="KW-1185">Reference proteome</keyword>
<dbReference type="RefSeq" id="WP_339123887.1">
    <property type="nucleotide sequence ID" value="NZ_BAABKS010000005.1"/>
</dbReference>
<dbReference type="Pfam" id="PF07228">
    <property type="entry name" value="SpoIIE"/>
    <property type="match status" value="1"/>
</dbReference>
<name>A0ABW3VM70_9PSEU</name>
<dbReference type="Gene3D" id="3.60.40.10">
    <property type="entry name" value="PPM-type phosphatase domain"/>
    <property type="match status" value="1"/>
</dbReference>
<dbReference type="InterPro" id="IPR001932">
    <property type="entry name" value="PPM-type_phosphatase-like_dom"/>
</dbReference>
<dbReference type="CDD" id="cd00156">
    <property type="entry name" value="REC"/>
    <property type="match status" value="1"/>
</dbReference>
<dbReference type="Proteomes" id="UP001597182">
    <property type="component" value="Unassembled WGS sequence"/>
</dbReference>
<dbReference type="SMART" id="SM00331">
    <property type="entry name" value="PP2C_SIG"/>
    <property type="match status" value="1"/>
</dbReference>
<organism evidence="5 6">
    <name type="scientific">Pseudonocardia benzenivorans</name>
    <dbReference type="NCBI Taxonomy" id="228005"/>
    <lineage>
        <taxon>Bacteria</taxon>
        <taxon>Bacillati</taxon>
        <taxon>Actinomycetota</taxon>
        <taxon>Actinomycetes</taxon>
        <taxon>Pseudonocardiales</taxon>
        <taxon>Pseudonocardiaceae</taxon>
        <taxon>Pseudonocardia</taxon>
    </lineage>
</organism>
<sequence length="562" mass="60146">MPATSATGVPAVTSPRHVRVLLVEDDAGDALLVSELFADIGEIHDVLHVHTLAEALAGLDGVDCVLLDMHLPDAAGLDGLTRLLAVDGHPAIVVLTGDVDETRGRAAVAAGAEDYLIKGRVDGRLLTRAVQYAVERRHAERLARQLHEARVHERENRRLARGLLPTALLQDHKVDVTTRYRAGRQQLLLGGDFYDTIETDDGTLHAIIGDVSGHGPDEAAIGVSLRIAWRTLILAGVPAAHTLPVLDRVLVTERHDHTLFTTVATVSVSADRRRADLHLAGHPPPLLIEGTTARPLPDHALGVPLGVQLGTTWAPVEVALPPAWSLLLYTDGLIESRDHDGEVLWVDGLVDVMGDVLATTGPAGGSGSDAVLDALLQAVDARTPFGNDDRAVALLSAAPSAAGTGFDGLPGSRPGHPDLVSGRTRTERDGPERRRMRHRYEPVPEACAELRRDMRAFLTAWHVDEETAEDALLVASELASNAVDHAHTPFSLTATLTPGNLRVEITDGSSAEPRLQPFDIRATRGRGLQMVQNLTSTWSFRRHDAGKTVVADLAVGAMDLHA</sequence>
<dbReference type="InterPro" id="IPR036457">
    <property type="entry name" value="PPM-type-like_dom_sf"/>
</dbReference>
<dbReference type="Gene3D" id="3.30.565.10">
    <property type="entry name" value="Histidine kinase-like ATPase, C-terminal domain"/>
    <property type="match status" value="1"/>
</dbReference>
<dbReference type="SUPFAM" id="SSF52172">
    <property type="entry name" value="CheY-like"/>
    <property type="match status" value="1"/>
</dbReference>
<dbReference type="Pfam" id="PF13581">
    <property type="entry name" value="HATPase_c_2"/>
    <property type="match status" value="1"/>
</dbReference>
<dbReference type="EMBL" id="JBHTMB010000159">
    <property type="protein sequence ID" value="MFD1235364.1"/>
    <property type="molecule type" value="Genomic_DNA"/>
</dbReference>
<dbReference type="Gene3D" id="3.40.50.2300">
    <property type="match status" value="1"/>
</dbReference>
<dbReference type="SMART" id="SM00448">
    <property type="entry name" value="REC"/>
    <property type="match status" value="1"/>
</dbReference>
<protein>
    <submittedName>
        <fullName evidence="5">SpoIIE family protein phosphatase</fullName>
    </submittedName>
</protein>
<feature type="domain" description="Response regulatory" evidence="4">
    <location>
        <begin position="19"/>
        <end position="133"/>
    </location>
</feature>
<proteinExistence type="predicted"/>
<keyword evidence="2" id="KW-0597">Phosphoprotein</keyword>
<dbReference type="SUPFAM" id="SSF55874">
    <property type="entry name" value="ATPase domain of HSP90 chaperone/DNA topoisomerase II/histidine kinase"/>
    <property type="match status" value="1"/>
</dbReference>
<dbReference type="PANTHER" id="PTHR43156:SF2">
    <property type="entry name" value="STAGE II SPORULATION PROTEIN E"/>
    <property type="match status" value="1"/>
</dbReference>
<evidence type="ECO:0000313" key="6">
    <source>
        <dbReference type="Proteomes" id="UP001597182"/>
    </source>
</evidence>